<dbReference type="EMBL" id="QGTQ01000021">
    <property type="protein sequence ID" value="PWV97366.1"/>
    <property type="molecule type" value="Genomic_DNA"/>
</dbReference>
<dbReference type="AlphaFoldDB" id="A0A2V2YNM2"/>
<evidence type="ECO:0000256" key="1">
    <source>
        <dbReference type="SAM" id="SignalP"/>
    </source>
</evidence>
<keyword evidence="3" id="KW-1185">Reference proteome</keyword>
<dbReference type="RefSeq" id="WP_110045893.1">
    <property type="nucleotide sequence ID" value="NZ_CP054613.1"/>
</dbReference>
<name>A0A2V2YNM2_9BACL</name>
<dbReference type="OrthoDB" id="1682769at2"/>
<gene>
    <name evidence="2" type="ORF">DFQ01_1218</name>
</gene>
<dbReference type="PROSITE" id="PS51257">
    <property type="entry name" value="PROKAR_LIPOPROTEIN"/>
    <property type="match status" value="1"/>
</dbReference>
<evidence type="ECO:0000313" key="2">
    <source>
        <dbReference type="EMBL" id="PWV97366.1"/>
    </source>
</evidence>
<keyword evidence="1" id="KW-0732">Signal</keyword>
<accession>A0A2V2YNM2</accession>
<feature type="chain" id="PRO_5039729182" description="SH3 domain-containing protein" evidence="1">
    <location>
        <begin position="25"/>
        <end position="278"/>
    </location>
</feature>
<protein>
    <recommendedName>
        <fullName evidence="4">SH3 domain-containing protein</fullName>
    </recommendedName>
</protein>
<sequence>MKRIWSACVILIFSAVLISGCGNASDDEEIGNTEPTNEVVQDVVSETVDSGSAEAGEASLDADVDQNGVSEHIVLSGEDQNQDGFTLKLGDASVVVEEAVGVDGKLALVKLNPETTLIAVPESGPSSDDATWFFAYRDQTIIPVGKLEGKGDQLIFLGDGTVTSSRVRGQILHTWFHDQTYRLTAQDEWEPIKQDLYEMNTRVKALVELTLQKTRTNKSESFTLHPGDEAVIKACDDKEWCLVQKGSQEGWFAVDDFNTIRSLNMTSDQVFDGLNFAD</sequence>
<dbReference type="Proteomes" id="UP000246635">
    <property type="component" value="Unassembled WGS sequence"/>
</dbReference>
<comment type="caution">
    <text evidence="2">The sequence shown here is derived from an EMBL/GenBank/DDBJ whole genome shotgun (WGS) entry which is preliminary data.</text>
</comment>
<feature type="signal peptide" evidence="1">
    <location>
        <begin position="1"/>
        <end position="24"/>
    </location>
</feature>
<evidence type="ECO:0008006" key="4">
    <source>
        <dbReference type="Google" id="ProtNLM"/>
    </source>
</evidence>
<organism evidence="2 3">
    <name type="scientific">Paenibacillus cellulosilyticus</name>
    <dbReference type="NCBI Taxonomy" id="375489"/>
    <lineage>
        <taxon>Bacteria</taxon>
        <taxon>Bacillati</taxon>
        <taxon>Bacillota</taxon>
        <taxon>Bacilli</taxon>
        <taxon>Bacillales</taxon>
        <taxon>Paenibacillaceae</taxon>
        <taxon>Paenibacillus</taxon>
    </lineage>
</organism>
<evidence type="ECO:0000313" key="3">
    <source>
        <dbReference type="Proteomes" id="UP000246635"/>
    </source>
</evidence>
<proteinExistence type="predicted"/>
<reference evidence="2 3" key="1">
    <citation type="submission" date="2018-05" db="EMBL/GenBank/DDBJ databases">
        <title>Genomic Encyclopedia of Type Strains, Phase III (KMG-III): the genomes of soil and plant-associated and newly described type strains.</title>
        <authorList>
            <person name="Whitman W."/>
        </authorList>
    </citation>
    <scope>NUCLEOTIDE SEQUENCE [LARGE SCALE GENOMIC DNA]</scope>
    <source>
        <strain evidence="2 3">CECT 5696</strain>
    </source>
</reference>